<protein>
    <recommendedName>
        <fullName evidence="4">DUF2125 domain-containing protein</fullName>
    </recommendedName>
</protein>
<proteinExistence type="predicted"/>
<organism evidence="2 3">
    <name type="scientific">Rhodobium gokarnense</name>
    <dbReference type="NCBI Taxonomy" id="364296"/>
    <lineage>
        <taxon>Bacteria</taxon>
        <taxon>Pseudomonadati</taxon>
        <taxon>Pseudomonadota</taxon>
        <taxon>Alphaproteobacteria</taxon>
        <taxon>Hyphomicrobiales</taxon>
        <taxon>Rhodobiaceae</taxon>
        <taxon>Rhodobium</taxon>
    </lineage>
</organism>
<sequence length="340" mass="35466">MTEAPRRSRSTRIFVLAVAGVIAVIAAWSAAWWYIADTAETVIDRTLADLRRGGTVVACGGREIGGWPFRLEVRCAPLRLKTPDGFALKVAAARAVALVYNPRHIIVETDAPAEIDAGGRAPGAIAWSLGHASVVIGDNGPRELSVALEDPRVSGFGPLGLKDVAATNAQFHMREAPDRPGTLDVALSVSDLVESPVPLGAPIGAGLEARLPANVMANASRPVTLAAPSPDGPALDITRAHLEAETARLALDGHLTLNAAGAPEGTLDLEVTDASRVTAILRRLVPADPAKLESIEGAITGFGRKTEVDGKTVHVLPIRIRNGQASLGLIPLFRLPSIGG</sequence>
<accession>A0ABT3HDU2</accession>
<evidence type="ECO:0000313" key="3">
    <source>
        <dbReference type="Proteomes" id="UP001209755"/>
    </source>
</evidence>
<dbReference type="EMBL" id="JAOQNS010000008">
    <property type="protein sequence ID" value="MCW2308577.1"/>
    <property type="molecule type" value="Genomic_DNA"/>
</dbReference>
<dbReference type="Proteomes" id="UP001209755">
    <property type="component" value="Unassembled WGS sequence"/>
</dbReference>
<name>A0ABT3HDU2_9HYPH</name>
<comment type="caution">
    <text evidence="2">The sequence shown here is derived from an EMBL/GenBank/DDBJ whole genome shotgun (WGS) entry which is preliminary data.</text>
</comment>
<keyword evidence="3" id="KW-1185">Reference proteome</keyword>
<reference evidence="3" key="1">
    <citation type="submission" date="2023-07" db="EMBL/GenBank/DDBJ databases">
        <title>Genome sequencing of Purple Non-Sulfur Bacteria from various extreme environments.</title>
        <authorList>
            <person name="Mayer M."/>
        </authorList>
    </citation>
    <scope>NUCLEOTIDE SEQUENCE [LARGE SCALE GENOMIC DNA]</scope>
    <source>
        <strain evidence="3">DSM 17935</strain>
    </source>
</reference>
<dbReference type="RefSeq" id="WP_264602194.1">
    <property type="nucleotide sequence ID" value="NZ_JAOQNS010000008.1"/>
</dbReference>
<gene>
    <name evidence="2" type="ORF">M2319_002923</name>
</gene>
<dbReference type="Pfam" id="PF09898">
    <property type="entry name" value="DUF2125"/>
    <property type="match status" value="1"/>
</dbReference>
<dbReference type="InterPro" id="IPR018666">
    <property type="entry name" value="DUF2125"/>
</dbReference>
<keyword evidence="1" id="KW-0472">Membrane</keyword>
<evidence type="ECO:0000313" key="2">
    <source>
        <dbReference type="EMBL" id="MCW2308577.1"/>
    </source>
</evidence>
<feature type="transmembrane region" description="Helical" evidence="1">
    <location>
        <begin position="12"/>
        <end position="35"/>
    </location>
</feature>
<evidence type="ECO:0008006" key="4">
    <source>
        <dbReference type="Google" id="ProtNLM"/>
    </source>
</evidence>
<keyword evidence="1" id="KW-0812">Transmembrane</keyword>
<evidence type="ECO:0000256" key="1">
    <source>
        <dbReference type="SAM" id="Phobius"/>
    </source>
</evidence>
<keyword evidence="1" id="KW-1133">Transmembrane helix</keyword>